<reference evidence="2 3" key="1">
    <citation type="submission" date="2018-12" db="EMBL/GenBank/DDBJ databases">
        <authorList>
            <consortium name="Pathogen Informatics"/>
        </authorList>
    </citation>
    <scope>NUCLEOTIDE SEQUENCE [LARGE SCALE GENOMIC DNA]</scope>
    <source>
        <strain evidence="2 3">NCTC13193</strain>
    </source>
</reference>
<keyword evidence="1" id="KW-0472">Membrane</keyword>
<feature type="transmembrane region" description="Helical" evidence="1">
    <location>
        <begin position="12"/>
        <end position="33"/>
    </location>
</feature>
<gene>
    <name evidence="2" type="ORF">NCTC13193_02572</name>
</gene>
<name>A0A448SNA7_SERFO</name>
<dbReference type="AlphaFoldDB" id="A0A448SNA7"/>
<evidence type="ECO:0000313" key="3">
    <source>
        <dbReference type="Proteomes" id="UP000270487"/>
    </source>
</evidence>
<proteinExistence type="predicted"/>
<organism evidence="2 3">
    <name type="scientific">Serratia fonticola</name>
    <dbReference type="NCBI Taxonomy" id="47917"/>
    <lineage>
        <taxon>Bacteria</taxon>
        <taxon>Pseudomonadati</taxon>
        <taxon>Pseudomonadota</taxon>
        <taxon>Gammaproteobacteria</taxon>
        <taxon>Enterobacterales</taxon>
        <taxon>Yersiniaceae</taxon>
        <taxon>Serratia</taxon>
    </lineage>
</organism>
<feature type="transmembrane region" description="Helical" evidence="1">
    <location>
        <begin position="137"/>
        <end position="156"/>
    </location>
</feature>
<evidence type="ECO:0000313" key="2">
    <source>
        <dbReference type="EMBL" id="VEI69173.1"/>
    </source>
</evidence>
<dbReference type="EMBL" id="LR134492">
    <property type="protein sequence ID" value="VEI69173.1"/>
    <property type="molecule type" value="Genomic_DNA"/>
</dbReference>
<keyword evidence="1" id="KW-0812">Transmembrane</keyword>
<accession>A0A448SNA7</accession>
<evidence type="ECO:0000256" key="1">
    <source>
        <dbReference type="SAM" id="Phobius"/>
    </source>
</evidence>
<sequence>MWRTAAPSIDENIIAACLVKVYTLLINLSTLMLNAAWFRLTCRVPCYTGNVIVGIFPSPQPSPTGRGSWRGAVGWCWSQSAACSVLSGEGVGAEPGVGAGVSLRHVQCSLARELVRSRRQVQESVCDMFRALWRGSWYGAWVGAGVSLWHILFPLLGERVRVRAA</sequence>
<keyword evidence="1" id="KW-1133">Transmembrane helix</keyword>
<dbReference type="Proteomes" id="UP000270487">
    <property type="component" value="Chromosome"/>
</dbReference>
<protein>
    <submittedName>
        <fullName evidence="2">Uncharacterized protein</fullName>
    </submittedName>
</protein>